<dbReference type="Pfam" id="PF00561">
    <property type="entry name" value="Abhydrolase_1"/>
    <property type="match status" value="1"/>
</dbReference>
<comment type="caution">
    <text evidence="2">The sequence shown here is derived from an EMBL/GenBank/DDBJ whole genome shotgun (WGS) entry which is preliminary data.</text>
</comment>
<dbReference type="AlphaFoldDB" id="A0A6N2CA39"/>
<evidence type="ECO:0000313" key="2">
    <source>
        <dbReference type="EMBL" id="TMX03446.1"/>
    </source>
</evidence>
<organism evidence="2">
    <name type="scientific">Solanum chilense</name>
    <name type="common">Tomato</name>
    <name type="synonym">Lycopersicon chilense</name>
    <dbReference type="NCBI Taxonomy" id="4083"/>
    <lineage>
        <taxon>Eukaryota</taxon>
        <taxon>Viridiplantae</taxon>
        <taxon>Streptophyta</taxon>
        <taxon>Embryophyta</taxon>
        <taxon>Tracheophyta</taxon>
        <taxon>Spermatophyta</taxon>
        <taxon>Magnoliopsida</taxon>
        <taxon>eudicotyledons</taxon>
        <taxon>Gunneridae</taxon>
        <taxon>Pentapetalae</taxon>
        <taxon>asterids</taxon>
        <taxon>lamiids</taxon>
        <taxon>Solanales</taxon>
        <taxon>Solanaceae</taxon>
        <taxon>Solanoideae</taxon>
        <taxon>Solaneae</taxon>
        <taxon>Solanum</taxon>
        <taxon>Solanum subgen. Lycopersicon</taxon>
    </lineage>
</organism>
<dbReference type="PANTHER" id="PTHR43139:SF52">
    <property type="entry name" value="SI:DKEY-122A22.2"/>
    <property type="match status" value="1"/>
</dbReference>
<dbReference type="InterPro" id="IPR029058">
    <property type="entry name" value="AB_hydrolase_fold"/>
</dbReference>
<dbReference type="PRINTS" id="PR00111">
    <property type="entry name" value="ABHYDROLASE"/>
</dbReference>
<reference evidence="2" key="1">
    <citation type="submission" date="2019-05" db="EMBL/GenBank/DDBJ databases">
        <title>The de novo reference genome and transcriptome assemblies of the wild tomato species Solanum chilense.</title>
        <authorList>
            <person name="Stam R."/>
            <person name="Nosenko T."/>
            <person name="Hoerger A.C."/>
            <person name="Stephan W."/>
            <person name="Seidel M.A."/>
            <person name="Kuhn J.M.M."/>
            <person name="Haberer G."/>
            <person name="Tellier A."/>
        </authorList>
    </citation>
    <scope>NUCLEOTIDE SEQUENCE</scope>
    <source>
        <tissue evidence="2">Mature leaves</tissue>
    </source>
</reference>
<dbReference type="PANTHER" id="PTHR43139">
    <property type="entry name" value="SI:DKEY-122A22.2"/>
    <property type="match status" value="1"/>
</dbReference>
<gene>
    <name evidence="2" type="ORF">EJD97_016348</name>
</gene>
<protein>
    <recommendedName>
        <fullName evidence="1">AB hydrolase-1 domain-containing protein</fullName>
    </recommendedName>
</protein>
<dbReference type="GO" id="GO:0016787">
    <property type="term" value="F:hydrolase activity"/>
    <property type="evidence" value="ECO:0007669"/>
    <property type="project" value="UniProtKB-ARBA"/>
</dbReference>
<accession>A0A6N2CA39</accession>
<dbReference type="InterPro" id="IPR052370">
    <property type="entry name" value="Meta-cleavage_hydrolase"/>
</dbReference>
<dbReference type="Gene3D" id="3.40.50.1820">
    <property type="entry name" value="alpha/beta hydrolase"/>
    <property type="match status" value="1"/>
</dbReference>
<dbReference type="InterPro" id="IPR000073">
    <property type="entry name" value="AB_hydrolase_1"/>
</dbReference>
<name>A0A6N2CA39_SOLCI</name>
<dbReference type="EMBL" id="RXGB01000430">
    <property type="protein sequence ID" value="TMX03446.1"/>
    <property type="molecule type" value="Genomic_DNA"/>
</dbReference>
<evidence type="ECO:0000259" key="1">
    <source>
        <dbReference type="Pfam" id="PF00561"/>
    </source>
</evidence>
<proteinExistence type="predicted"/>
<sequence>MFSWLSPIGLYGGFVRRSLTGAGLSCKTIEIDDETTIHFWGPKSSKTKPSLILIHGFGPHGVWQWRQQISFFSNDYDLYIPSLVFFGRSTTKSPHRSEVFQANCMVKLLEKLGIEKCSIIGTSYGGFVAYHMAKMLPERVEKVIIASSAVNIKKIDNDGLLKRAKVEKIEDLMLPATVTQLRVSITASTNRSVPYLPDFFLNDFIKKLYLENRKEKLELLKGLSLGRDDTIDNITPLQQEVLIVWGENDQIFLLEKATELKELLGEKARLEVIKKASHVPQLEHGAKFNKIVNDFLCGSNVN</sequence>
<feature type="domain" description="AB hydrolase-1" evidence="1">
    <location>
        <begin position="49"/>
        <end position="284"/>
    </location>
</feature>
<dbReference type="SUPFAM" id="SSF53474">
    <property type="entry name" value="alpha/beta-Hydrolases"/>
    <property type="match status" value="1"/>
</dbReference>